<reference evidence="2 3" key="1">
    <citation type="submission" date="2018-07" db="EMBL/GenBank/DDBJ databases">
        <title>Comparative genomes isolates from brazilian mangrove.</title>
        <authorList>
            <person name="De Araujo J.E."/>
            <person name="Taketani R.G."/>
            <person name="Silva M.C.P."/>
            <person name="Lourenco M.V."/>
            <person name="Oliveira V.M."/>
            <person name="Andreote F.D."/>
        </authorList>
    </citation>
    <scope>NUCLEOTIDE SEQUENCE [LARGE SCALE GENOMIC DNA]</scope>
    <source>
        <strain evidence="2 3">HEX PRIS-MGV</strain>
    </source>
</reference>
<keyword evidence="1" id="KW-0472">Membrane</keyword>
<comment type="caution">
    <text evidence="2">The sequence shown here is derived from an EMBL/GenBank/DDBJ whole genome shotgun (WGS) entry which is preliminary data.</text>
</comment>
<gene>
    <name evidence="2" type="ORF">DTL42_19465</name>
</gene>
<keyword evidence="1" id="KW-0812">Transmembrane</keyword>
<dbReference type="EMBL" id="QPEX01000042">
    <property type="protein sequence ID" value="RCS42319.1"/>
    <property type="molecule type" value="Genomic_DNA"/>
</dbReference>
<protein>
    <submittedName>
        <fullName evidence="2">Uncharacterized protein</fullName>
    </submittedName>
</protein>
<organism evidence="2 3">
    <name type="scientific">Bremerella cremea</name>
    <dbReference type="NCBI Taxonomy" id="1031537"/>
    <lineage>
        <taxon>Bacteria</taxon>
        <taxon>Pseudomonadati</taxon>
        <taxon>Planctomycetota</taxon>
        <taxon>Planctomycetia</taxon>
        <taxon>Pirellulales</taxon>
        <taxon>Pirellulaceae</taxon>
        <taxon>Bremerella</taxon>
    </lineage>
</organism>
<keyword evidence="1" id="KW-1133">Transmembrane helix</keyword>
<accession>A0A368KM63</accession>
<dbReference type="RefSeq" id="WP_114371132.1">
    <property type="nucleotide sequence ID" value="NZ_QPEX01000042.1"/>
</dbReference>
<evidence type="ECO:0000313" key="3">
    <source>
        <dbReference type="Proteomes" id="UP000253562"/>
    </source>
</evidence>
<feature type="transmembrane region" description="Helical" evidence="1">
    <location>
        <begin position="12"/>
        <end position="45"/>
    </location>
</feature>
<name>A0A368KM63_9BACT</name>
<evidence type="ECO:0000313" key="2">
    <source>
        <dbReference type="EMBL" id="RCS42319.1"/>
    </source>
</evidence>
<dbReference type="AlphaFoldDB" id="A0A368KM63"/>
<dbReference type="Proteomes" id="UP000253562">
    <property type="component" value="Unassembled WGS sequence"/>
</dbReference>
<sequence>MKSSQIFTSVISTLAGIAITSLVVYLIPNGWGSIFWFFGAFFGWFARTTPIWNWLLVLLVGTMLVVLFGAVLVLREYLRSKRDEVEEPTPLTIYGVNWMWNYSSSLYATEPASFCPECDMQIRSYNVSQYAASYQSRFHCDCCGWSSKTIEASEDAIHDYVKRRFQQELRRAYREHDERKQDAA</sequence>
<feature type="transmembrane region" description="Helical" evidence="1">
    <location>
        <begin position="51"/>
        <end position="74"/>
    </location>
</feature>
<evidence type="ECO:0000256" key="1">
    <source>
        <dbReference type="SAM" id="Phobius"/>
    </source>
</evidence>
<proteinExistence type="predicted"/>